<evidence type="ECO:0000313" key="3">
    <source>
        <dbReference type="Proteomes" id="UP000198670"/>
    </source>
</evidence>
<keyword evidence="3" id="KW-1185">Reference proteome</keyword>
<feature type="chain" id="PRO_5011526858" description="DUF5045 domain-containing protein" evidence="1">
    <location>
        <begin position="22"/>
        <end position="262"/>
    </location>
</feature>
<protein>
    <recommendedName>
        <fullName evidence="4">DUF5045 domain-containing protein</fullName>
    </recommendedName>
</protein>
<proteinExistence type="predicted"/>
<feature type="signal peptide" evidence="1">
    <location>
        <begin position="1"/>
        <end position="21"/>
    </location>
</feature>
<organism evidence="2 3">
    <name type="scientific">Parapedobacter indicus</name>
    <dbReference type="NCBI Taxonomy" id="1477437"/>
    <lineage>
        <taxon>Bacteria</taxon>
        <taxon>Pseudomonadati</taxon>
        <taxon>Bacteroidota</taxon>
        <taxon>Sphingobacteriia</taxon>
        <taxon>Sphingobacteriales</taxon>
        <taxon>Sphingobacteriaceae</taxon>
        <taxon>Parapedobacter</taxon>
    </lineage>
</organism>
<gene>
    <name evidence="2" type="ORF">SAMN05444682_101629</name>
</gene>
<accession>A0A1I3DTB5</accession>
<sequence>MKTKYITTLLLCLFSIMGTMAQNVKRQTDKHIVHQQERMVHKQWDRKKFTPTSGFLGLNPNYWLTWAWHPNYPKTDRRPLSGTGPQTLRMGMVLAMQQTDEAYKKHTDTIRKVAVTEALNYSGLVADADPLWLLYYRKEFGNLTGGTDTDPLAGLSPDVRDYLRNKGLLEWYSEERAELKERLEAARTTTLDRGSRIMAYHRLLGEHRKLLSAWEAKKNYAAKFLSLAKNRDRLRSDNPDHPEFSGNRSDVQIAENILKRTQ</sequence>
<evidence type="ECO:0008006" key="4">
    <source>
        <dbReference type="Google" id="ProtNLM"/>
    </source>
</evidence>
<dbReference type="RefSeq" id="WP_090624069.1">
    <property type="nucleotide sequence ID" value="NZ_FOQO01000001.1"/>
</dbReference>
<dbReference type="Proteomes" id="UP000198670">
    <property type="component" value="Unassembled WGS sequence"/>
</dbReference>
<keyword evidence="1" id="KW-0732">Signal</keyword>
<dbReference type="EMBL" id="FOQO01000001">
    <property type="protein sequence ID" value="SFH89966.1"/>
    <property type="molecule type" value="Genomic_DNA"/>
</dbReference>
<name>A0A1I3DTB5_9SPHI</name>
<evidence type="ECO:0000313" key="2">
    <source>
        <dbReference type="EMBL" id="SFH89966.1"/>
    </source>
</evidence>
<dbReference type="AlphaFoldDB" id="A0A1I3DTB5"/>
<evidence type="ECO:0000256" key="1">
    <source>
        <dbReference type="SAM" id="SignalP"/>
    </source>
</evidence>
<dbReference type="STRING" id="1477437.SAMN05444682_101629"/>
<dbReference type="OrthoDB" id="1265092at2"/>
<reference evidence="2 3" key="1">
    <citation type="submission" date="2016-10" db="EMBL/GenBank/DDBJ databases">
        <authorList>
            <person name="de Groot N.N."/>
        </authorList>
    </citation>
    <scope>NUCLEOTIDE SEQUENCE [LARGE SCALE GENOMIC DNA]</scope>
    <source>
        <strain evidence="2 3">RK1</strain>
    </source>
</reference>